<name>A0AA37TGY8_9HYPH</name>
<dbReference type="AlphaFoldDB" id="A0AA37TGY8"/>
<dbReference type="InterPro" id="IPR004089">
    <property type="entry name" value="MCPsignal_dom"/>
</dbReference>
<proteinExistence type="inferred from homology"/>
<dbReference type="SMART" id="SM00283">
    <property type="entry name" value="MA"/>
    <property type="match status" value="1"/>
</dbReference>
<dbReference type="PRINTS" id="PR00260">
    <property type="entry name" value="CHEMTRNSDUCR"/>
</dbReference>
<feature type="domain" description="Methyl-accepting transducer" evidence="4">
    <location>
        <begin position="1"/>
        <end position="170"/>
    </location>
</feature>
<dbReference type="InterPro" id="IPR004090">
    <property type="entry name" value="Chemotax_Me-accpt_rcpt"/>
</dbReference>
<evidence type="ECO:0000256" key="1">
    <source>
        <dbReference type="ARBA" id="ARBA00023224"/>
    </source>
</evidence>
<reference evidence="6" key="1">
    <citation type="journal article" date="2019" name="Int. J. Syst. Evol. Microbiol.">
        <title>The Global Catalogue of Microorganisms (GCM) 10K type strain sequencing project: providing services to taxonomists for standard genome sequencing and annotation.</title>
        <authorList>
            <consortium name="The Broad Institute Genomics Platform"/>
            <consortium name="The Broad Institute Genome Sequencing Center for Infectious Disease"/>
            <person name="Wu L."/>
            <person name="Ma J."/>
        </authorList>
    </citation>
    <scope>NUCLEOTIDE SEQUENCE [LARGE SCALE GENOMIC DNA]</scope>
    <source>
        <strain evidence="6">NBRC 103632</strain>
    </source>
</reference>
<dbReference type="GO" id="GO:0004888">
    <property type="term" value="F:transmembrane signaling receptor activity"/>
    <property type="evidence" value="ECO:0007669"/>
    <property type="project" value="InterPro"/>
</dbReference>
<dbReference type="Gene3D" id="1.10.287.950">
    <property type="entry name" value="Methyl-accepting chemotaxis protein"/>
    <property type="match status" value="1"/>
</dbReference>
<evidence type="ECO:0000313" key="6">
    <source>
        <dbReference type="Proteomes" id="UP001157440"/>
    </source>
</evidence>
<dbReference type="PANTHER" id="PTHR32089:SF112">
    <property type="entry name" value="LYSOZYME-LIKE PROTEIN-RELATED"/>
    <property type="match status" value="1"/>
</dbReference>
<dbReference type="GO" id="GO:0007165">
    <property type="term" value="P:signal transduction"/>
    <property type="evidence" value="ECO:0007669"/>
    <property type="project" value="UniProtKB-KW"/>
</dbReference>
<keyword evidence="6" id="KW-1185">Reference proteome</keyword>
<dbReference type="Pfam" id="PF00015">
    <property type="entry name" value="MCPsignal"/>
    <property type="match status" value="1"/>
</dbReference>
<dbReference type="EMBL" id="BSPL01000017">
    <property type="protein sequence ID" value="GLS70913.1"/>
    <property type="molecule type" value="Genomic_DNA"/>
</dbReference>
<dbReference type="PROSITE" id="PS50111">
    <property type="entry name" value="CHEMOTAXIS_TRANSDUC_2"/>
    <property type="match status" value="1"/>
</dbReference>
<dbReference type="Proteomes" id="UP001157440">
    <property type="component" value="Unassembled WGS sequence"/>
</dbReference>
<evidence type="ECO:0000256" key="2">
    <source>
        <dbReference type="ARBA" id="ARBA00029447"/>
    </source>
</evidence>
<evidence type="ECO:0000313" key="5">
    <source>
        <dbReference type="EMBL" id="GLS70913.1"/>
    </source>
</evidence>
<comment type="caution">
    <text evidence="5">The sequence shown here is derived from an EMBL/GenBank/DDBJ whole genome shotgun (WGS) entry which is preliminary data.</text>
</comment>
<evidence type="ECO:0000259" key="4">
    <source>
        <dbReference type="PROSITE" id="PS50111"/>
    </source>
</evidence>
<protein>
    <recommendedName>
        <fullName evidence="4">Methyl-accepting transducer domain-containing protein</fullName>
    </recommendedName>
</protein>
<keyword evidence="1 3" id="KW-0807">Transducer</keyword>
<dbReference type="PANTHER" id="PTHR32089">
    <property type="entry name" value="METHYL-ACCEPTING CHEMOTAXIS PROTEIN MCPB"/>
    <property type="match status" value="1"/>
</dbReference>
<organism evidence="5 6">
    <name type="scientific">Methylobacterium tardum</name>
    <dbReference type="NCBI Taxonomy" id="374432"/>
    <lineage>
        <taxon>Bacteria</taxon>
        <taxon>Pseudomonadati</taxon>
        <taxon>Pseudomonadota</taxon>
        <taxon>Alphaproteobacteria</taxon>
        <taxon>Hyphomicrobiales</taxon>
        <taxon>Methylobacteriaceae</taxon>
        <taxon>Methylobacterium</taxon>
    </lineage>
</organism>
<dbReference type="SUPFAM" id="SSF58104">
    <property type="entry name" value="Methyl-accepting chemotaxis protein (MCP) signaling domain"/>
    <property type="match status" value="1"/>
</dbReference>
<sequence>MTAAMASGTAIEAERTTMRVQSLSGAAERIGDVVRIIARIAAQTNLLALNAAIEAARAGEAGRGFAVVAAEVKVLAGQTKQATDDITRHVPVIQSFTAEAVAAMTDITARVDDMNRAAASIAAMVEEQGAATREIVRVAQAAQGTGVVGAHSSGLAETAETLGAAAIGMLDQASARRATPSA</sequence>
<accession>A0AA37TGY8</accession>
<comment type="similarity">
    <text evidence="2">Belongs to the methyl-accepting chemotaxis (MCP) protein family.</text>
</comment>
<dbReference type="GO" id="GO:0006935">
    <property type="term" value="P:chemotaxis"/>
    <property type="evidence" value="ECO:0007669"/>
    <property type="project" value="InterPro"/>
</dbReference>
<dbReference type="GO" id="GO:0016020">
    <property type="term" value="C:membrane"/>
    <property type="evidence" value="ECO:0007669"/>
    <property type="project" value="InterPro"/>
</dbReference>
<gene>
    <name evidence="5" type="ORF">GCM10007890_29260</name>
</gene>
<evidence type="ECO:0000256" key="3">
    <source>
        <dbReference type="PROSITE-ProRule" id="PRU00284"/>
    </source>
</evidence>